<dbReference type="InterPro" id="IPR042175">
    <property type="entry name" value="Cell/Rod_MreC_2"/>
</dbReference>
<keyword evidence="8" id="KW-1185">Reference proteome</keyword>
<evidence type="ECO:0000313" key="7">
    <source>
        <dbReference type="EMBL" id="QDU82883.1"/>
    </source>
</evidence>
<dbReference type="Proteomes" id="UP000317178">
    <property type="component" value="Chromosome"/>
</dbReference>
<dbReference type="OrthoDB" id="282005at2"/>
<evidence type="ECO:0000256" key="1">
    <source>
        <dbReference type="ARBA" id="ARBA00009369"/>
    </source>
</evidence>
<dbReference type="PANTHER" id="PTHR34138">
    <property type="entry name" value="CELL SHAPE-DETERMINING PROTEIN MREC"/>
    <property type="match status" value="1"/>
</dbReference>
<feature type="domain" description="Rod shape-determining protein MreC beta-barrel core" evidence="6">
    <location>
        <begin position="158"/>
        <end position="298"/>
    </location>
</feature>
<dbReference type="Gene3D" id="2.40.10.340">
    <property type="entry name" value="Rod shape-determining protein MreC, domain 1"/>
    <property type="match status" value="1"/>
</dbReference>
<dbReference type="InterPro" id="IPR042177">
    <property type="entry name" value="Cell/Rod_1"/>
</dbReference>
<evidence type="ECO:0000256" key="3">
    <source>
        <dbReference type="ARBA" id="ARBA00022960"/>
    </source>
</evidence>
<dbReference type="Gene3D" id="2.40.10.350">
    <property type="entry name" value="Rod shape-determining protein MreC, domain 2"/>
    <property type="match status" value="1"/>
</dbReference>
<protein>
    <recommendedName>
        <fullName evidence="2">Cell shape-determining protein MreC</fullName>
    </recommendedName>
    <alternativeName>
        <fullName evidence="4">Cell shape protein MreC</fullName>
    </alternativeName>
</protein>
<evidence type="ECO:0000256" key="2">
    <source>
        <dbReference type="ARBA" id="ARBA00013855"/>
    </source>
</evidence>
<evidence type="ECO:0000256" key="5">
    <source>
        <dbReference type="SAM" id="Coils"/>
    </source>
</evidence>
<dbReference type="EMBL" id="CP036281">
    <property type="protein sequence ID" value="QDU82883.1"/>
    <property type="molecule type" value="Genomic_DNA"/>
</dbReference>
<sequence>MVRRRPSIFVVVSLLLLALILFLAPADVGQKLSLTVREGLKPGLLAIVLAREAWPKYQPVDHSPQLASLEEEVGQLRQKLQAARAEAIRLQEQVTEQQQYVQFPFRAEKSEILVLPELVTARVLSQPLQQAWKNELLLDAGGNSGVAESHWVLSSNNSIFDLGEDHSVQQEDLVLAGRVIVGRVSQVGHWSSTIQGVTDEEFSARARLIRQVGQQYVTGADGLLIGTGEGHCQLTLVNNEEVVHVGDEVYTVPEESPQGYPLYFGKVVRAELDGGSLEWTIDVEPAVQQTRFTQVEILRQKMNPHRMLAN</sequence>
<reference evidence="7 8" key="1">
    <citation type="submission" date="2019-02" db="EMBL/GenBank/DDBJ databases">
        <title>Deep-cultivation of Planctomycetes and their phenomic and genomic characterization uncovers novel biology.</title>
        <authorList>
            <person name="Wiegand S."/>
            <person name="Jogler M."/>
            <person name="Boedeker C."/>
            <person name="Pinto D."/>
            <person name="Vollmers J."/>
            <person name="Rivas-Marin E."/>
            <person name="Kohn T."/>
            <person name="Peeters S.H."/>
            <person name="Heuer A."/>
            <person name="Rast P."/>
            <person name="Oberbeckmann S."/>
            <person name="Bunk B."/>
            <person name="Jeske O."/>
            <person name="Meyerdierks A."/>
            <person name="Storesund J.E."/>
            <person name="Kallscheuer N."/>
            <person name="Luecker S."/>
            <person name="Lage O.M."/>
            <person name="Pohl T."/>
            <person name="Merkel B.J."/>
            <person name="Hornburger P."/>
            <person name="Mueller R.-W."/>
            <person name="Bruemmer F."/>
            <person name="Labrenz M."/>
            <person name="Spormann A.M."/>
            <person name="Op den Camp H."/>
            <person name="Overmann J."/>
            <person name="Amann R."/>
            <person name="Jetten M.S.M."/>
            <person name="Mascher T."/>
            <person name="Medema M.H."/>
            <person name="Devos D.P."/>
            <person name="Kaster A.-K."/>
            <person name="Ovreas L."/>
            <person name="Rohde M."/>
            <person name="Galperin M.Y."/>
            <person name="Jogler C."/>
        </authorList>
    </citation>
    <scope>NUCLEOTIDE SEQUENCE [LARGE SCALE GENOMIC DNA]</scope>
    <source>
        <strain evidence="7 8">Pla110</strain>
    </source>
</reference>
<comment type="similarity">
    <text evidence="1">Belongs to the MreC family.</text>
</comment>
<evidence type="ECO:0000259" key="6">
    <source>
        <dbReference type="Pfam" id="PF04085"/>
    </source>
</evidence>
<keyword evidence="3" id="KW-0133">Cell shape</keyword>
<dbReference type="GO" id="GO:0005886">
    <property type="term" value="C:plasma membrane"/>
    <property type="evidence" value="ECO:0007669"/>
    <property type="project" value="TreeGrafter"/>
</dbReference>
<dbReference type="InterPro" id="IPR055342">
    <property type="entry name" value="MreC_beta-barrel_core"/>
</dbReference>
<gene>
    <name evidence="7" type="primary">mreC</name>
    <name evidence="7" type="ORF">Pla110_46460</name>
</gene>
<accession>A0A518CUH5</accession>
<feature type="coiled-coil region" evidence="5">
    <location>
        <begin position="66"/>
        <end position="100"/>
    </location>
</feature>
<dbReference type="InterPro" id="IPR007221">
    <property type="entry name" value="MreC"/>
</dbReference>
<dbReference type="AlphaFoldDB" id="A0A518CUH5"/>
<dbReference type="RefSeq" id="WP_144999428.1">
    <property type="nucleotide sequence ID" value="NZ_CP036281.1"/>
</dbReference>
<dbReference type="KEGG" id="plon:Pla110_46460"/>
<name>A0A518CUH5_9PLAN</name>
<organism evidence="7 8">
    <name type="scientific">Polystyrenella longa</name>
    <dbReference type="NCBI Taxonomy" id="2528007"/>
    <lineage>
        <taxon>Bacteria</taxon>
        <taxon>Pseudomonadati</taxon>
        <taxon>Planctomycetota</taxon>
        <taxon>Planctomycetia</taxon>
        <taxon>Planctomycetales</taxon>
        <taxon>Planctomycetaceae</taxon>
        <taxon>Polystyrenella</taxon>
    </lineage>
</organism>
<dbReference type="Pfam" id="PF04085">
    <property type="entry name" value="MreC"/>
    <property type="match status" value="1"/>
</dbReference>
<evidence type="ECO:0000313" key="8">
    <source>
        <dbReference type="Proteomes" id="UP000317178"/>
    </source>
</evidence>
<dbReference type="PANTHER" id="PTHR34138:SF1">
    <property type="entry name" value="CELL SHAPE-DETERMINING PROTEIN MREC"/>
    <property type="match status" value="1"/>
</dbReference>
<dbReference type="GO" id="GO:0008360">
    <property type="term" value="P:regulation of cell shape"/>
    <property type="evidence" value="ECO:0007669"/>
    <property type="project" value="UniProtKB-KW"/>
</dbReference>
<keyword evidence="5" id="KW-0175">Coiled coil</keyword>
<evidence type="ECO:0000256" key="4">
    <source>
        <dbReference type="ARBA" id="ARBA00032089"/>
    </source>
</evidence>
<proteinExistence type="inferred from homology"/>